<accession>A0A5C6B266</accession>
<protein>
    <submittedName>
        <fullName evidence="1">Uncharacterized protein</fullName>
    </submittedName>
</protein>
<evidence type="ECO:0000313" key="2">
    <source>
        <dbReference type="Proteomes" id="UP000320176"/>
    </source>
</evidence>
<comment type="caution">
    <text evidence="1">The sequence shown here is derived from an EMBL/GenBank/DDBJ whole genome shotgun (WGS) entry which is preliminary data.</text>
</comment>
<dbReference type="AlphaFoldDB" id="A0A5C6B266"/>
<gene>
    <name evidence="1" type="ORF">Pla52n_17140</name>
</gene>
<dbReference type="Proteomes" id="UP000320176">
    <property type="component" value="Unassembled WGS sequence"/>
</dbReference>
<organism evidence="1 2">
    <name type="scientific">Stieleria varia</name>
    <dbReference type="NCBI Taxonomy" id="2528005"/>
    <lineage>
        <taxon>Bacteria</taxon>
        <taxon>Pseudomonadati</taxon>
        <taxon>Planctomycetota</taxon>
        <taxon>Planctomycetia</taxon>
        <taxon>Pirellulales</taxon>
        <taxon>Pirellulaceae</taxon>
        <taxon>Stieleria</taxon>
    </lineage>
</organism>
<sequence length="43" mass="4979">MSAYPYVSLSRLTSPFSRVSLERLTYIFPLSHMAHDDEFNADL</sequence>
<reference evidence="1 2" key="1">
    <citation type="submission" date="2019-02" db="EMBL/GenBank/DDBJ databases">
        <title>Deep-cultivation of Planctomycetes and their phenomic and genomic characterization uncovers novel biology.</title>
        <authorList>
            <person name="Wiegand S."/>
            <person name="Jogler M."/>
            <person name="Boedeker C."/>
            <person name="Pinto D."/>
            <person name="Vollmers J."/>
            <person name="Rivas-Marin E."/>
            <person name="Kohn T."/>
            <person name="Peeters S.H."/>
            <person name="Heuer A."/>
            <person name="Rast P."/>
            <person name="Oberbeckmann S."/>
            <person name="Bunk B."/>
            <person name="Jeske O."/>
            <person name="Meyerdierks A."/>
            <person name="Storesund J.E."/>
            <person name="Kallscheuer N."/>
            <person name="Luecker S."/>
            <person name="Lage O.M."/>
            <person name="Pohl T."/>
            <person name="Merkel B.J."/>
            <person name="Hornburger P."/>
            <person name="Mueller R.-W."/>
            <person name="Bruemmer F."/>
            <person name="Labrenz M."/>
            <person name="Spormann A.M."/>
            <person name="Op Den Camp H."/>
            <person name="Overmann J."/>
            <person name="Amann R."/>
            <person name="Jetten M.S.M."/>
            <person name="Mascher T."/>
            <person name="Medema M.H."/>
            <person name="Devos D.P."/>
            <person name="Kaster A.-K."/>
            <person name="Ovreas L."/>
            <person name="Rohde M."/>
            <person name="Galperin M.Y."/>
            <person name="Jogler C."/>
        </authorList>
    </citation>
    <scope>NUCLEOTIDE SEQUENCE [LARGE SCALE GENOMIC DNA]</scope>
    <source>
        <strain evidence="1 2">Pla52n</strain>
    </source>
</reference>
<dbReference type="EMBL" id="SJPN01000002">
    <property type="protein sequence ID" value="TWU05998.1"/>
    <property type="molecule type" value="Genomic_DNA"/>
</dbReference>
<keyword evidence="2" id="KW-1185">Reference proteome</keyword>
<proteinExistence type="predicted"/>
<evidence type="ECO:0000313" key="1">
    <source>
        <dbReference type="EMBL" id="TWU05998.1"/>
    </source>
</evidence>
<name>A0A5C6B266_9BACT</name>